<reference evidence="3 4" key="1">
    <citation type="journal article" date="2020" name="ISME J.">
        <title>Comparative genomics reveals insights into cyanobacterial evolution and habitat adaptation.</title>
        <authorList>
            <person name="Chen M.Y."/>
            <person name="Teng W.K."/>
            <person name="Zhao L."/>
            <person name="Hu C.X."/>
            <person name="Zhou Y.K."/>
            <person name="Han B.P."/>
            <person name="Song L.R."/>
            <person name="Shu W.S."/>
        </authorList>
    </citation>
    <scope>NUCLEOTIDE SEQUENCE [LARGE SCALE GENOMIC DNA]</scope>
    <source>
        <strain evidence="3 4">FACHB-130</strain>
    </source>
</reference>
<gene>
    <name evidence="3" type="ORF">H6G74_12075</name>
</gene>
<evidence type="ECO:0000256" key="1">
    <source>
        <dbReference type="ARBA" id="ARBA00023004"/>
    </source>
</evidence>
<evidence type="ECO:0000313" key="3">
    <source>
        <dbReference type="EMBL" id="MBD2595064.1"/>
    </source>
</evidence>
<organism evidence="3 4">
    <name type="scientific">Nostoc spongiaeforme FACHB-130</name>
    <dbReference type="NCBI Taxonomy" id="1357510"/>
    <lineage>
        <taxon>Bacteria</taxon>
        <taxon>Bacillati</taxon>
        <taxon>Cyanobacteriota</taxon>
        <taxon>Cyanophyceae</taxon>
        <taxon>Nostocales</taxon>
        <taxon>Nostocaceae</taxon>
        <taxon>Nostoc</taxon>
    </lineage>
</organism>
<dbReference type="InterPro" id="IPR008988">
    <property type="entry name" value="Transcriptional_repressor_C"/>
</dbReference>
<dbReference type="SUPFAM" id="SSF50037">
    <property type="entry name" value="C-terminal domain of transcriptional repressors"/>
    <property type="match status" value="1"/>
</dbReference>
<dbReference type="Pfam" id="PF04023">
    <property type="entry name" value="FeoA"/>
    <property type="match status" value="1"/>
</dbReference>
<dbReference type="InterPro" id="IPR038157">
    <property type="entry name" value="FeoA_core_dom"/>
</dbReference>
<keyword evidence="4" id="KW-1185">Reference proteome</keyword>
<dbReference type="RefSeq" id="WP_190967892.1">
    <property type="nucleotide sequence ID" value="NZ_JACJTB010000012.1"/>
</dbReference>
<comment type="caution">
    <text evidence="3">The sequence shown here is derived from an EMBL/GenBank/DDBJ whole genome shotgun (WGS) entry which is preliminary data.</text>
</comment>
<dbReference type="EMBL" id="JACJTB010000012">
    <property type="protein sequence ID" value="MBD2595064.1"/>
    <property type="molecule type" value="Genomic_DNA"/>
</dbReference>
<proteinExistence type="predicted"/>
<dbReference type="InterPro" id="IPR007167">
    <property type="entry name" value="Fe-transptr_FeoA-like"/>
</dbReference>
<feature type="domain" description="Ferrous iron transporter FeoA-like" evidence="2">
    <location>
        <begin position="10"/>
        <end position="80"/>
    </location>
</feature>
<evidence type="ECO:0000259" key="2">
    <source>
        <dbReference type="SMART" id="SM00899"/>
    </source>
</evidence>
<dbReference type="SMART" id="SM00899">
    <property type="entry name" value="FeoA"/>
    <property type="match status" value="1"/>
</dbReference>
<name>A0ABR8FY47_9NOSO</name>
<accession>A0ABR8FY47</accession>
<protein>
    <submittedName>
        <fullName evidence="3">Ferrous iron transport protein A</fullName>
    </submittedName>
</protein>
<keyword evidence="1" id="KW-0408">Iron</keyword>
<dbReference type="Proteomes" id="UP000603457">
    <property type="component" value="Unassembled WGS sequence"/>
</dbReference>
<dbReference type="Gene3D" id="2.30.30.90">
    <property type="match status" value="1"/>
</dbReference>
<sequence>MFEPFSVSGCSLSLLQPGEQGIIAFYQTQDQKILDQIHSAGIKIGTYITLEQRLPVLQIKVAGESISLSQEIAQTIYVRIADN</sequence>
<evidence type="ECO:0000313" key="4">
    <source>
        <dbReference type="Proteomes" id="UP000603457"/>
    </source>
</evidence>